<organism evidence="8">
    <name type="scientific">Torque teno virus</name>
    <dbReference type="NCBI Taxonomy" id="68887"/>
    <lineage>
        <taxon>Viruses</taxon>
        <taxon>Monodnaviria</taxon>
        <taxon>Shotokuvirae</taxon>
        <taxon>Commensaviricota</taxon>
        <taxon>Cardeaviricetes</taxon>
        <taxon>Sanitavirales</taxon>
        <taxon>Anelloviridae</taxon>
    </lineage>
</organism>
<name>A0A1B1FDR2_9VIRU</name>
<accession>A0A1B1FDR2</accession>
<feature type="region of interest" description="Disordered" evidence="7">
    <location>
        <begin position="622"/>
        <end position="643"/>
    </location>
</feature>
<keyword evidence="5 6" id="KW-0946">Virion</keyword>
<dbReference type="EMBL" id="KT163898">
    <property type="protein sequence ID" value="ANQ39353.1"/>
    <property type="molecule type" value="Genomic_DNA"/>
</dbReference>
<dbReference type="GO" id="GO:0039615">
    <property type="term" value="C:T=1 icosahedral viral capsid"/>
    <property type="evidence" value="ECO:0007669"/>
    <property type="project" value="UniProtKB-UniRule"/>
</dbReference>
<evidence type="ECO:0000256" key="2">
    <source>
        <dbReference type="ARBA" id="ARBA00006131"/>
    </source>
</evidence>
<proteinExistence type="inferred from homology"/>
<comment type="similarity">
    <text evidence="2 6">Belongs to the anelloviridae capsid protein family.</text>
</comment>
<evidence type="ECO:0000256" key="3">
    <source>
        <dbReference type="ARBA" id="ARBA00022431"/>
    </source>
</evidence>
<reference evidence="8" key="1">
    <citation type="submission" date="2015-06" db="EMBL/GenBank/DDBJ databases">
        <title>TTVs in the plasma of HIV-infected subjects from United States.</title>
        <authorList>
            <person name="Li L."/>
            <person name="Delwart E."/>
        </authorList>
    </citation>
    <scope>NUCLEOTIDE SEQUENCE</scope>
    <source>
        <strain evidence="8">P13-3</strain>
    </source>
</reference>
<comment type="function">
    <text evidence="6">Self-assembles to form an icosahedral capsid.</text>
</comment>
<evidence type="ECO:0000256" key="7">
    <source>
        <dbReference type="SAM" id="MobiDB-lite"/>
    </source>
</evidence>
<comment type="subcellular location">
    <subcellularLocation>
        <location evidence="1 6">Virion</location>
    </subcellularLocation>
</comment>
<dbReference type="InterPro" id="IPR004219">
    <property type="entry name" value="TTvirus_Unk"/>
</dbReference>
<evidence type="ECO:0000256" key="4">
    <source>
        <dbReference type="ARBA" id="ARBA00022561"/>
    </source>
</evidence>
<evidence type="ECO:0000256" key="1">
    <source>
        <dbReference type="ARBA" id="ARBA00004328"/>
    </source>
</evidence>
<evidence type="ECO:0000256" key="5">
    <source>
        <dbReference type="ARBA" id="ARBA00022844"/>
    </source>
</evidence>
<evidence type="ECO:0000313" key="8">
    <source>
        <dbReference type="EMBL" id="ANQ39353.1"/>
    </source>
</evidence>
<keyword evidence="3 6" id="KW-1140">T=1 icosahedral capsid protein</keyword>
<evidence type="ECO:0000256" key="6">
    <source>
        <dbReference type="RuleBase" id="RU361230"/>
    </source>
</evidence>
<feature type="compositionally biased region" description="Polar residues" evidence="7">
    <location>
        <begin position="622"/>
        <end position="633"/>
    </location>
</feature>
<protein>
    <recommendedName>
        <fullName evidence="6">Capsid protein</fullName>
    </recommendedName>
</protein>
<keyword evidence="4 6" id="KW-0167">Capsid protein</keyword>
<sequence length="673" mass="79571">MPWYYNNYRWRRPWRPRRRRRPWRRPRRFVRRRFYRRHRWVRRRFKRKLKSLLVKQYQPPCIRRLKIRGHYPLFMTTHQRLSNNNTLYLDSTGPRYVPGGGGFSLSQFTLRSLFQQHLRLRNWWTQSNDQLPLIRYTGCKILLYRNSTVDYIFSYNNNLQAKANRLMYASTQPAIMNLTKHKRIVPCKQYNRKSKPYTKIRIKVPPQMKNTWYFQHDIVDIPLITLMCTACSLDRWYLSSTAISPTIGLTTLNCQSFQFHNFKAWPTSGYKPSEQIYLYGCPTVKEIETMTFADLIYLGNTNWYQEGKLIKDAGTSTDDFNTKWSKYFADNKQWGNIFHPSYFTGRRPVLITSYDPQTLKTKANNQWTTPLYTQTNPIFHTKTTENIINCRYNPYTDTGTGNAIYLLKLNNPTQKWDPPEKPELIGENLPLWCLCWGYLDYQRRAGYETDIDTNNICVIKTKFIEPHEPYYCFLDNDFLTGTSPYRPQGELTTSDKQYWHPKVSTQIQSINEICSSGPGTVKLPKERSVEASMSYCFYFKLGGDPPPMELITDPEKQPKWPIPSNLSTIPSLQSPETAITNFLYKFDQRGDFLTKTAIARLKKDPGLKETVLPITGGTFLNLETETPISSQTETSDEEKEEPTLQLELLRHRRNQRQLKRRINQLLEKLSKLE</sequence>
<dbReference type="Pfam" id="PF02956">
    <property type="entry name" value="TT_ORF1"/>
    <property type="match status" value="1"/>
</dbReference>